<dbReference type="Proteomes" id="UP000001861">
    <property type="component" value="Unassembled WGS sequence"/>
</dbReference>
<name>A8P9U0_COPC7</name>
<accession>A8P9U0</accession>
<sequence>MGHYTTRLDVYAHCRPGRPISDQFAQDLASLLERLPRLLILTMHDLIPHGTGSFVLNASPTLEYISWVGTDWRQNWVEFMAGHPNLQSIGAPFVAAPRLFEYPEIERKLEHVTELATRSGYEATQWCEKWLKPGTLRSLRTTSPKFENDALFFGSSDPALATNPFDICGEKLTTLHYCVNDDAHQWVATRDFNVALDRCPNLRRLDLTYTSWFLRPAEFKHKPSITTFGIQKFGNLKQEQAQTMFSLALEAKASWLPSLQVVQFIDEENVTKLRYFFNDDLESKFRQLEIALMSYDGTEFSTSRTTQTGHDNFFTR</sequence>
<gene>
    <name evidence="1" type="ORF">CC1G_09172</name>
</gene>
<dbReference type="HOGENOM" id="CLU_880035_0_0_1"/>
<dbReference type="InParanoid" id="A8P9U0"/>
<protein>
    <recommendedName>
        <fullName evidence="3">F-box domain-containing protein</fullName>
    </recommendedName>
</protein>
<dbReference type="VEuPathDB" id="FungiDB:CC1G_09172"/>
<evidence type="ECO:0000313" key="1">
    <source>
        <dbReference type="EMBL" id="EAU81986.2"/>
    </source>
</evidence>
<evidence type="ECO:0000313" key="2">
    <source>
        <dbReference type="Proteomes" id="UP000001861"/>
    </source>
</evidence>
<dbReference type="EMBL" id="AACS02000002">
    <property type="protein sequence ID" value="EAU81986.2"/>
    <property type="molecule type" value="Genomic_DNA"/>
</dbReference>
<evidence type="ECO:0008006" key="3">
    <source>
        <dbReference type="Google" id="ProtNLM"/>
    </source>
</evidence>
<keyword evidence="2" id="KW-1185">Reference proteome</keyword>
<organism evidence="1 2">
    <name type="scientific">Coprinopsis cinerea (strain Okayama-7 / 130 / ATCC MYA-4618 / FGSC 9003)</name>
    <name type="common">Inky cap fungus</name>
    <name type="synonym">Hormographiella aspergillata</name>
    <dbReference type="NCBI Taxonomy" id="240176"/>
    <lineage>
        <taxon>Eukaryota</taxon>
        <taxon>Fungi</taxon>
        <taxon>Dikarya</taxon>
        <taxon>Basidiomycota</taxon>
        <taxon>Agaricomycotina</taxon>
        <taxon>Agaricomycetes</taxon>
        <taxon>Agaricomycetidae</taxon>
        <taxon>Agaricales</taxon>
        <taxon>Agaricineae</taxon>
        <taxon>Psathyrellaceae</taxon>
        <taxon>Coprinopsis</taxon>
    </lineage>
</organism>
<dbReference type="OMA" id="WVEFMAG"/>
<comment type="caution">
    <text evidence="1">The sequence shown here is derived from an EMBL/GenBank/DDBJ whole genome shotgun (WGS) entry which is preliminary data.</text>
</comment>
<dbReference type="AlphaFoldDB" id="A8P9U0"/>
<dbReference type="GeneID" id="6016458"/>
<proteinExistence type="predicted"/>
<reference evidence="1 2" key="1">
    <citation type="journal article" date="2010" name="Proc. Natl. Acad. Sci. U.S.A.">
        <title>Insights into evolution of multicellular fungi from the assembled chromosomes of the mushroom Coprinopsis cinerea (Coprinus cinereus).</title>
        <authorList>
            <person name="Stajich J.E."/>
            <person name="Wilke S.K."/>
            <person name="Ahren D."/>
            <person name="Au C.H."/>
            <person name="Birren B.W."/>
            <person name="Borodovsky M."/>
            <person name="Burns C."/>
            <person name="Canback B."/>
            <person name="Casselton L.A."/>
            <person name="Cheng C.K."/>
            <person name="Deng J."/>
            <person name="Dietrich F.S."/>
            <person name="Fargo D.C."/>
            <person name="Farman M.L."/>
            <person name="Gathman A.C."/>
            <person name="Goldberg J."/>
            <person name="Guigo R."/>
            <person name="Hoegger P.J."/>
            <person name="Hooker J.B."/>
            <person name="Huggins A."/>
            <person name="James T.Y."/>
            <person name="Kamada T."/>
            <person name="Kilaru S."/>
            <person name="Kodira C."/>
            <person name="Kues U."/>
            <person name="Kupfer D."/>
            <person name="Kwan H.S."/>
            <person name="Lomsadze A."/>
            <person name="Li W."/>
            <person name="Lilly W.W."/>
            <person name="Ma L.J."/>
            <person name="Mackey A.J."/>
            <person name="Manning G."/>
            <person name="Martin F."/>
            <person name="Muraguchi H."/>
            <person name="Natvig D.O."/>
            <person name="Palmerini H."/>
            <person name="Ramesh M.A."/>
            <person name="Rehmeyer C.J."/>
            <person name="Roe B.A."/>
            <person name="Shenoy N."/>
            <person name="Stanke M."/>
            <person name="Ter-Hovhannisyan V."/>
            <person name="Tunlid A."/>
            <person name="Velagapudi R."/>
            <person name="Vision T.J."/>
            <person name="Zeng Q."/>
            <person name="Zolan M.E."/>
            <person name="Pukkila P.J."/>
        </authorList>
    </citation>
    <scope>NUCLEOTIDE SEQUENCE [LARGE SCALE GENOMIC DNA]</scope>
    <source>
        <strain evidence="2">Okayama-7 / 130 / ATCC MYA-4618 / FGSC 9003</strain>
    </source>
</reference>
<dbReference type="KEGG" id="cci:CC1G_09172"/>
<dbReference type="RefSeq" id="XP_001839838.2">
    <property type="nucleotide sequence ID" value="XM_001839786.2"/>
</dbReference>